<dbReference type="Pfam" id="PF01850">
    <property type="entry name" value="PIN"/>
    <property type="match status" value="1"/>
</dbReference>
<dbReference type="KEGG" id="ncon:LC1Nh_1180"/>
<reference evidence="3" key="1">
    <citation type="submission" date="2019-05" db="EMBL/GenBank/DDBJ databases">
        <title>Candidatus Nanohalobium constans, a novel model system to study the DPANN nano-sized archaea: genomic and physiological characterization of a nanoarchaeon co-cultured with its chitinotrophic host.</title>
        <authorList>
            <person name="La Cono V."/>
            <person name="Arcadi E."/>
            <person name="Crisafi F."/>
            <person name="Denaro R."/>
            <person name="La Spada G."/>
            <person name="Messina E."/>
            <person name="Smedile F."/>
            <person name="Toshchakov S.V."/>
            <person name="Shevchenko M.A."/>
            <person name="Golyshin P.N."/>
            <person name="Golyshina O.V."/>
            <person name="Ferrer M."/>
            <person name="Rohde M."/>
            <person name="Mushegian A."/>
            <person name="Sorokin D.Y."/>
            <person name="Giuliano L."/>
            <person name="Yakimov M.M."/>
        </authorList>
    </citation>
    <scope>NUCLEOTIDE SEQUENCE [LARGE SCALE GENOMIC DNA]</scope>
    <source>
        <strain evidence="3">LC1Nh</strain>
    </source>
</reference>
<dbReference type="Gene3D" id="3.40.50.1010">
    <property type="entry name" value="5'-nuclease"/>
    <property type="match status" value="1"/>
</dbReference>
<evidence type="ECO:0000259" key="1">
    <source>
        <dbReference type="Pfam" id="PF01850"/>
    </source>
</evidence>
<name>A0A5Q0UHI5_9ARCH</name>
<organism evidence="2 3">
    <name type="scientific">Candidatus Nanohalobium constans</name>
    <dbReference type="NCBI Taxonomy" id="2565781"/>
    <lineage>
        <taxon>Archaea</taxon>
        <taxon>Candidatus Nanohalarchaeota</taxon>
        <taxon>Candidatus Nanohalobia</taxon>
        <taxon>Candidatus Nanohalobiales</taxon>
        <taxon>Candidatus Nanohalobiaceae</taxon>
        <taxon>Candidatus Nanohalobium</taxon>
    </lineage>
</organism>
<protein>
    <submittedName>
        <fullName evidence="2">PIN domain containing protein</fullName>
    </submittedName>
</protein>
<accession>A0A5Q0UHI5</accession>
<dbReference type="InterPro" id="IPR029060">
    <property type="entry name" value="PIN-like_dom_sf"/>
</dbReference>
<dbReference type="SUPFAM" id="SSF88723">
    <property type="entry name" value="PIN domain-like"/>
    <property type="match status" value="1"/>
</dbReference>
<dbReference type="GeneID" id="42365578"/>
<dbReference type="AlphaFoldDB" id="A0A5Q0UHI5"/>
<dbReference type="InterPro" id="IPR002716">
    <property type="entry name" value="PIN_dom"/>
</dbReference>
<dbReference type="RefSeq" id="WP_153550793.1">
    <property type="nucleotide sequence ID" value="NZ_CP040089.1"/>
</dbReference>
<gene>
    <name evidence="2" type="ORF">LC1Nh_1180</name>
</gene>
<dbReference type="EMBL" id="CP040089">
    <property type="protein sequence ID" value="QGA81046.1"/>
    <property type="molecule type" value="Genomic_DNA"/>
</dbReference>
<dbReference type="OrthoDB" id="194754at2157"/>
<feature type="domain" description="PIN" evidence="1">
    <location>
        <begin position="2"/>
        <end position="112"/>
    </location>
</feature>
<keyword evidence="3" id="KW-1185">Reference proteome</keyword>
<proteinExistence type="predicted"/>
<dbReference type="Proteomes" id="UP000377803">
    <property type="component" value="Chromosome"/>
</dbReference>
<sequence>MYAETDFVLALLKDDDWLQENAREIYKKNDDLWTSRYTLIELMLIAYRENMNVLRVVAEAIELIDVKGEIKEVEAAASYVEEEDFTPFDALHLVASGEEKIVSSDKDYREYSETRELED</sequence>
<evidence type="ECO:0000313" key="3">
    <source>
        <dbReference type="Proteomes" id="UP000377803"/>
    </source>
</evidence>
<evidence type="ECO:0000313" key="2">
    <source>
        <dbReference type="EMBL" id="QGA81046.1"/>
    </source>
</evidence>